<dbReference type="AlphaFoldDB" id="A0AAV3RI19"/>
<keyword evidence="3" id="KW-0812">Transmembrane</keyword>
<proteinExistence type="predicted"/>
<reference evidence="3 4" key="1">
    <citation type="submission" date="2024-01" db="EMBL/GenBank/DDBJ databases">
        <title>The complete chloroplast genome sequence of Lithospermum erythrorhizon: insights into the phylogenetic relationship among Boraginaceae species and the maternal lineages of purple gromwells.</title>
        <authorList>
            <person name="Okada T."/>
            <person name="Watanabe K."/>
        </authorList>
    </citation>
    <scope>NUCLEOTIDE SEQUENCE [LARGE SCALE GENOMIC DNA]</scope>
</reference>
<evidence type="ECO:0000313" key="3">
    <source>
        <dbReference type="EMBL" id="GAA0174991.1"/>
    </source>
</evidence>
<keyword evidence="3" id="KW-0472">Membrane</keyword>
<accession>A0AAV3RI19</accession>
<protein>
    <submittedName>
        <fullName evidence="3">Transmembrane signal receptor</fullName>
    </submittedName>
</protein>
<organism evidence="3 4">
    <name type="scientific">Lithospermum erythrorhizon</name>
    <name type="common">Purple gromwell</name>
    <name type="synonym">Lithospermum officinale var. erythrorhizon</name>
    <dbReference type="NCBI Taxonomy" id="34254"/>
    <lineage>
        <taxon>Eukaryota</taxon>
        <taxon>Viridiplantae</taxon>
        <taxon>Streptophyta</taxon>
        <taxon>Embryophyta</taxon>
        <taxon>Tracheophyta</taxon>
        <taxon>Spermatophyta</taxon>
        <taxon>Magnoliopsida</taxon>
        <taxon>eudicotyledons</taxon>
        <taxon>Gunneridae</taxon>
        <taxon>Pentapetalae</taxon>
        <taxon>asterids</taxon>
        <taxon>lamiids</taxon>
        <taxon>Boraginales</taxon>
        <taxon>Boraginaceae</taxon>
        <taxon>Boraginoideae</taxon>
        <taxon>Lithospermeae</taxon>
        <taxon>Lithospermum</taxon>
    </lineage>
</organism>
<gene>
    <name evidence="3" type="ORF">LIER_28258</name>
</gene>
<dbReference type="EMBL" id="BAABME010009339">
    <property type="protein sequence ID" value="GAA0174991.1"/>
    <property type="molecule type" value="Genomic_DNA"/>
</dbReference>
<dbReference type="InterPro" id="IPR013103">
    <property type="entry name" value="RVT_2"/>
</dbReference>
<dbReference type="Pfam" id="PF07727">
    <property type="entry name" value="RVT_2"/>
    <property type="match status" value="1"/>
</dbReference>
<feature type="region of interest" description="Disordered" evidence="1">
    <location>
        <begin position="29"/>
        <end position="49"/>
    </location>
</feature>
<name>A0AAV3RI19_LITER</name>
<evidence type="ECO:0000259" key="2">
    <source>
        <dbReference type="Pfam" id="PF07727"/>
    </source>
</evidence>
<dbReference type="Proteomes" id="UP001454036">
    <property type="component" value="Unassembled WGS sequence"/>
</dbReference>
<evidence type="ECO:0000256" key="1">
    <source>
        <dbReference type="SAM" id="MobiDB-lite"/>
    </source>
</evidence>
<sequence>MQKFDVRSDEDHEISTTEEEYVSLAVNPLVDHSPSDEVPSVKPADDDSGIEPVARIQKNHPVENIIGEVDQGMTTRKNDRMDYRKMVRLLGKTCFISKEEPKDVKAALLDEYWITAMQKELIKFDKNDVWELVPRPGGCNIIGTKWIFKNKSDEFRNVIRNKVKLVAQGYTQIEGVDFEETFAPVARLEAIRLLLSIAYLLKFKLFQMNVKSAFLNRVVQEEVYVKQPKGFIDATYPEHVYKLKKALYGLKQAQRAWYERLTIFLLKNGYTQGGVDNTLFIKREKKSDDGGSNLRR</sequence>
<comment type="caution">
    <text evidence="3">The sequence shown here is derived from an EMBL/GenBank/DDBJ whole genome shotgun (WGS) entry which is preliminary data.</text>
</comment>
<evidence type="ECO:0000313" key="4">
    <source>
        <dbReference type="Proteomes" id="UP001454036"/>
    </source>
</evidence>
<feature type="domain" description="Reverse transcriptase Ty1/copia-type" evidence="2">
    <location>
        <begin position="127"/>
        <end position="283"/>
    </location>
</feature>
<keyword evidence="4" id="KW-1185">Reference proteome</keyword>
<keyword evidence="3" id="KW-0675">Receptor</keyword>